<dbReference type="AlphaFoldDB" id="A0AA37UIW7"/>
<keyword evidence="4" id="KW-1185">Reference proteome</keyword>
<dbReference type="Proteomes" id="UP001157160">
    <property type="component" value="Unassembled WGS sequence"/>
</dbReference>
<name>A0AA37UIW7_9MICO</name>
<feature type="transmembrane region" description="Helical" evidence="2">
    <location>
        <begin position="34"/>
        <end position="56"/>
    </location>
</feature>
<feature type="region of interest" description="Disordered" evidence="1">
    <location>
        <begin position="1"/>
        <end position="30"/>
    </location>
</feature>
<sequence length="114" mass="11961">MSEQQPPDDPGGPLPGSDDPSPRRQPSLQRPKSTVWLVMTLLFGALCLPFLIGLGLGGEPQRTGALIVAAVMVAAVLIHRRVAPGPVRIRLLLTTTLLVPVAFAVIVVAVAAEL</sequence>
<keyword evidence="2" id="KW-0472">Membrane</keyword>
<feature type="transmembrane region" description="Helical" evidence="2">
    <location>
        <begin position="62"/>
        <end position="79"/>
    </location>
</feature>
<organism evidence="3 4">
    <name type="scientific">Arenivirga flava</name>
    <dbReference type="NCBI Taxonomy" id="1930060"/>
    <lineage>
        <taxon>Bacteria</taxon>
        <taxon>Bacillati</taxon>
        <taxon>Actinomycetota</taxon>
        <taxon>Actinomycetes</taxon>
        <taxon>Micrococcales</taxon>
        <taxon>Microbacteriaceae</taxon>
        <taxon>Arenivirga</taxon>
    </lineage>
</organism>
<feature type="compositionally biased region" description="Low complexity" evidence="1">
    <location>
        <begin position="15"/>
        <end position="30"/>
    </location>
</feature>
<dbReference type="EMBL" id="BSUL01000001">
    <property type="protein sequence ID" value="GMA27725.1"/>
    <property type="molecule type" value="Genomic_DNA"/>
</dbReference>
<keyword evidence="2" id="KW-0812">Transmembrane</keyword>
<accession>A0AA37UIW7</accession>
<gene>
    <name evidence="3" type="ORF">GCM10025874_09780</name>
</gene>
<dbReference type="RefSeq" id="WP_284230535.1">
    <property type="nucleotide sequence ID" value="NZ_BSUL01000001.1"/>
</dbReference>
<evidence type="ECO:0000313" key="3">
    <source>
        <dbReference type="EMBL" id="GMA27725.1"/>
    </source>
</evidence>
<evidence type="ECO:0000313" key="4">
    <source>
        <dbReference type="Proteomes" id="UP001157160"/>
    </source>
</evidence>
<proteinExistence type="predicted"/>
<keyword evidence="2" id="KW-1133">Transmembrane helix</keyword>
<reference evidence="3 4" key="1">
    <citation type="journal article" date="2014" name="Int. J. Syst. Evol. Microbiol.">
        <title>Complete genome sequence of Corynebacterium casei LMG S-19264T (=DSM 44701T), isolated from a smear-ripened cheese.</title>
        <authorList>
            <consortium name="US DOE Joint Genome Institute (JGI-PGF)"/>
            <person name="Walter F."/>
            <person name="Albersmeier A."/>
            <person name="Kalinowski J."/>
            <person name="Ruckert C."/>
        </authorList>
    </citation>
    <scope>NUCLEOTIDE SEQUENCE [LARGE SCALE GENOMIC DNA]</scope>
    <source>
        <strain evidence="3 4">NBRC 112289</strain>
    </source>
</reference>
<evidence type="ECO:0000256" key="2">
    <source>
        <dbReference type="SAM" id="Phobius"/>
    </source>
</evidence>
<feature type="transmembrane region" description="Helical" evidence="2">
    <location>
        <begin position="91"/>
        <end position="112"/>
    </location>
</feature>
<evidence type="ECO:0000256" key="1">
    <source>
        <dbReference type="SAM" id="MobiDB-lite"/>
    </source>
</evidence>
<comment type="caution">
    <text evidence="3">The sequence shown here is derived from an EMBL/GenBank/DDBJ whole genome shotgun (WGS) entry which is preliminary data.</text>
</comment>
<protein>
    <submittedName>
        <fullName evidence="3">Uncharacterized protein</fullName>
    </submittedName>
</protein>